<dbReference type="SMART" id="SM00490">
    <property type="entry name" value="HELICc"/>
    <property type="match status" value="1"/>
</dbReference>
<dbReference type="InterPro" id="IPR001650">
    <property type="entry name" value="Helicase_C-like"/>
</dbReference>
<dbReference type="GO" id="GO:0003724">
    <property type="term" value="F:RNA helicase activity"/>
    <property type="evidence" value="ECO:0007669"/>
    <property type="project" value="InterPro"/>
</dbReference>
<evidence type="ECO:0000256" key="6">
    <source>
        <dbReference type="SAM" id="MobiDB-lite"/>
    </source>
</evidence>
<proteinExistence type="predicted"/>
<evidence type="ECO:0000256" key="1">
    <source>
        <dbReference type="ARBA" id="ARBA00022741"/>
    </source>
</evidence>
<dbReference type="EMBL" id="VUNL01000004">
    <property type="protein sequence ID" value="MSV24412.1"/>
    <property type="molecule type" value="Genomic_DNA"/>
</dbReference>
<feature type="domain" description="DEAD-box RNA helicase Q" evidence="9">
    <location>
        <begin position="2"/>
        <end position="30"/>
    </location>
</feature>
<dbReference type="SMART" id="SM00487">
    <property type="entry name" value="DEXDc"/>
    <property type="match status" value="1"/>
</dbReference>
<dbReference type="CDD" id="cd18787">
    <property type="entry name" value="SF2_C_DEAD"/>
    <property type="match status" value="1"/>
</dbReference>
<gene>
    <name evidence="10" type="ORF">FYJ78_04265</name>
</gene>
<dbReference type="Pfam" id="PF00271">
    <property type="entry name" value="Helicase_C"/>
    <property type="match status" value="1"/>
</dbReference>
<feature type="compositionally biased region" description="Basic residues" evidence="6">
    <location>
        <begin position="375"/>
        <end position="395"/>
    </location>
</feature>
<dbReference type="PANTHER" id="PTHR47963:SF7">
    <property type="entry name" value="ATP-DEPENDENT RNA HELICASE YFML-RELATED"/>
    <property type="match status" value="1"/>
</dbReference>
<dbReference type="CDD" id="cd00268">
    <property type="entry name" value="DEADc"/>
    <property type="match status" value="1"/>
</dbReference>
<sequence>MTTFADLGIQEALCPVLEEQGIKEPTGIQREMIGRVLSGRNLIAQAPTGTGKTLAYLLPALQRIDAAKRQTQVLILAPTYELAMQIAGVARTLSREAGLGVGVLGLIGGASLARQADKLKEKPQLVTGSAGRILELARQGKLKLRDTALLVLDEFDRMLDDQNLQDTAAVVRLLPKDRQVVMVSATVSKKALERADFLGSPERITVGEDEAAQKKRSHYVVRVPFREKAGMVRRLSRRLDVQRGLVFLNRSFDAERTLARLQFDGIRAGSLLGHQNKQERQKAIADFRVGRIRLLLATDLAARGLDIGGIDYVFNLDLPDQAQTYRHRAGRTARAGAAGAVITLADDKEMAKVGQLEQKLGIRFRPLPGGETRPGKKKSAGRRRRDSSAGRKPHA</sequence>
<evidence type="ECO:0000256" key="5">
    <source>
        <dbReference type="PROSITE-ProRule" id="PRU00552"/>
    </source>
</evidence>
<dbReference type="AlphaFoldDB" id="A0A6I2UYW8"/>
<dbReference type="GO" id="GO:0009409">
    <property type="term" value="P:response to cold"/>
    <property type="evidence" value="ECO:0007669"/>
    <property type="project" value="TreeGrafter"/>
</dbReference>
<dbReference type="GO" id="GO:0016787">
    <property type="term" value="F:hydrolase activity"/>
    <property type="evidence" value="ECO:0007669"/>
    <property type="project" value="UniProtKB-KW"/>
</dbReference>
<keyword evidence="3 10" id="KW-0347">Helicase</keyword>
<feature type="domain" description="Helicase ATP-binding" evidence="7">
    <location>
        <begin position="33"/>
        <end position="205"/>
    </location>
</feature>
<evidence type="ECO:0000256" key="4">
    <source>
        <dbReference type="ARBA" id="ARBA00022840"/>
    </source>
</evidence>
<dbReference type="GO" id="GO:0005840">
    <property type="term" value="C:ribosome"/>
    <property type="evidence" value="ECO:0007669"/>
    <property type="project" value="TreeGrafter"/>
</dbReference>
<evidence type="ECO:0000313" key="11">
    <source>
        <dbReference type="Proteomes" id="UP000430222"/>
    </source>
</evidence>
<dbReference type="InterPro" id="IPR014001">
    <property type="entry name" value="Helicase_ATP-bd"/>
</dbReference>
<accession>A0A6I2UYW8</accession>
<evidence type="ECO:0000256" key="3">
    <source>
        <dbReference type="ARBA" id="ARBA00022806"/>
    </source>
</evidence>
<dbReference type="RefSeq" id="WP_154620191.1">
    <property type="nucleotide sequence ID" value="NZ_CBCTNG010000012.1"/>
</dbReference>
<dbReference type="Pfam" id="PF00270">
    <property type="entry name" value="DEAD"/>
    <property type="match status" value="1"/>
</dbReference>
<dbReference type="Proteomes" id="UP000430222">
    <property type="component" value="Unassembled WGS sequence"/>
</dbReference>
<evidence type="ECO:0000259" key="9">
    <source>
        <dbReference type="PROSITE" id="PS51195"/>
    </source>
</evidence>
<keyword evidence="1" id="KW-0547">Nucleotide-binding</keyword>
<dbReference type="GO" id="GO:0005829">
    <property type="term" value="C:cytosol"/>
    <property type="evidence" value="ECO:0007669"/>
    <property type="project" value="TreeGrafter"/>
</dbReference>
<feature type="short sequence motif" description="Q motif" evidence="5">
    <location>
        <begin position="2"/>
        <end position="30"/>
    </location>
</feature>
<reference evidence="10 11" key="1">
    <citation type="submission" date="2019-08" db="EMBL/GenBank/DDBJ databases">
        <title>In-depth cultivation of the pig gut microbiome towards novel bacterial diversity and tailored functional studies.</title>
        <authorList>
            <person name="Wylensek D."/>
            <person name="Hitch T.C.A."/>
            <person name="Clavel T."/>
        </authorList>
    </citation>
    <scope>NUCLEOTIDE SEQUENCE [LARGE SCALE GENOMIC DNA]</scope>
    <source>
        <strain evidence="11">WCA-380-WT-3B3</strain>
    </source>
</reference>
<dbReference type="SUPFAM" id="SSF52540">
    <property type="entry name" value="P-loop containing nucleoside triphosphate hydrolases"/>
    <property type="match status" value="1"/>
</dbReference>
<dbReference type="GO" id="GO:0005524">
    <property type="term" value="F:ATP binding"/>
    <property type="evidence" value="ECO:0007669"/>
    <property type="project" value="UniProtKB-KW"/>
</dbReference>
<organism evidence="10 11">
    <name type="scientific">Selenomonas montiformis</name>
    <dbReference type="NCBI Taxonomy" id="2652285"/>
    <lineage>
        <taxon>Bacteria</taxon>
        <taxon>Bacillati</taxon>
        <taxon>Bacillota</taxon>
        <taxon>Negativicutes</taxon>
        <taxon>Selenomonadales</taxon>
        <taxon>Selenomonadaceae</taxon>
        <taxon>Selenomonas</taxon>
    </lineage>
</organism>
<evidence type="ECO:0000313" key="10">
    <source>
        <dbReference type="EMBL" id="MSV24412.1"/>
    </source>
</evidence>
<evidence type="ECO:0000259" key="8">
    <source>
        <dbReference type="PROSITE" id="PS51194"/>
    </source>
</evidence>
<evidence type="ECO:0000259" key="7">
    <source>
        <dbReference type="PROSITE" id="PS51192"/>
    </source>
</evidence>
<keyword evidence="4" id="KW-0067">ATP-binding</keyword>
<dbReference type="GO" id="GO:0033592">
    <property type="term" value="F:RNA strand annealing activity"/>
    <property type="evidence" value="ECO:0007669"/>
    <property type="project" value="TreeGrafter"/>
</dbReference>
<dbReference type="InterPro" id="IPR027417">
    <property type="entry name" value="P-loop_NTPase"/>
</dbReference>
<dbReference type="InterPro" id="IPR011545">
    <property type="entry name" value="DEAD/DEAH_box_helicase_dom"/>
</dbReference>
<feature type="region of interest" description="Disordered" evidence="6">
    <location>
        <begin position="362"/>
        <end position="395"/>
    </location>
</feature>
<dbReference type="PANTHER" id="PTHR47963">
    <property type="entry name" value="DEAD-BOX ATP-DEPENDENT RNA HELICASE 47, MITOCHONDRIAL"/>
    <property type="match status" value="1"/>
</dbReference>
<evidence type="ECO:0000256" key="2">
    <source>
        <dbReference type="ARBA" id="ARBA00022801"/>
    </source>
</evidence>
<comment type="caution">
    <text evidence="10">The sequence shown here is derived from an EMBL/GenBank/DDBJ whole genome shotgun (WGS) entry which is preliminary data.</text>
</comment>
<dbReference type="PROSITE" id="PS51192">
    <property type="entry name" value="HELICASE_ATP_BIND_1"/>
    <property type="match status" value="1"/>
</dbReference>
<protein>
    <submittedName>
        <fullName evidence="10">DEAD/DEAH box helicase</fullName>
    </submittedName>
</protein>
<feature type="domain" description="Helicase C-terminal" evidence="8">
    <location>
        <begin position="234"/>
        <end position="375"/>
    </location>
</feature>
<dbReference type="InterPro" id="IPR050547">
    <property type="entry name" value="DEAD_box_RNA_helicases"/>
</dbReference>
<dbReference type="InterPro" id="IPR044742">
    <property type="entry name" value="DEAD/DEAH_RhlB"/>
</dbReference>
<dbReference type="PROSITE" id="PS51194">
    <property type="entry name" value="HELICASE_CTER"/>
    <property type="match status" value="1"/>
</dbReference>
<keyword evidence="2" id="KW-0378">Hydrolase</keyword>
<dbReference type="PROSITE" id="PS51195">
    <property type="entry name" value="Q_MOTIF"/>
    <property type="match status" value="1"/>
</dbReference>
<keyword evidence="11" id="KW-1185">Reference proteome</keyword>
<name>A0A6I2UYW8_9FIRM</name>
<dbReference type="InterPro" id="IPR014014">
    <property type="entry name" value="RNA_helicase_DEAD_Q_motif"/>
</dbReference>
<dbReference type="Gene3D" id="3.40.50.300">
    <property type="entry name" value="P-loop containing nucleotide triphosphate hydrolases"/>
    <property type="match status" value="2"/>
</dbReference>